<sequence>MHFALPPRKTSQPPPYARSSRSFSLRNLGRLQSLALAAIGAVGFLWLLIHMLAGSGGSRSGKNYIPAGTAKAVVVTVFEESDSPTWKEMIMENRRDYASRHGYTTFFANSSDYPLGAFTVPKSWAILPALRHAMTLHPHSTYLFHLSSSAIIMRPQYSLEEHLTSPKILESLMQTDIPVVPPDSVIHTFSHLHGENIDFVISQDPTGLGPGSMIIRTGEWARYFLDAWFDPLYRSYNFQKAERHALEHLVQWHGTILAKMALVPQRMLNSYVEPPDATKPLKEVNAYAEGDFVANFDGCNMRLVDPATAQVKGLKPKLIRTRNDCEKEQAQLLARWKAMVDKEGRS</sequence>
<feature type="transmembrane region" description="Helical" evidence="4">
    <location>
        <begin position="34"/>
        <end position="53"/>
    </location>
</feature>
<keyword evidence="4" id="KW-0472">Membrane</keyword>
<dbReference type="InterPro" id="IPR008630">
    <property type="entry name" value="Glyco_trans_34"/>
</dbReference>
<evidence type="ECO:0000256" key="2">
    <source>
        <dbReference type="ARBA" id="ARBA00022676"/>
    </source>
</evidence>
<dbReference type="Proteomes" id="UP000799439">
    <property type="component" value="Unassembled WGS sequence"/>
</dbReference>
<dbReference type="OrthoDB" id="205108at2759"/>
<organism evidence="5 6">
    <name type="scientific">Myriangium duriaei CBS 260.36</name>
    <dbReference type="NCBI Taxonomy" id="1168546"/>
    <lineage>
        <taxon>Eukaryota</taxon>
        <taxon>Fungi</taxon>
        <taxon>Dikarya</taxon>
        <taxon>Ascomycota</taxon>
        <taxon>Pezizomycotina</taxon>
        <taxon>Dothideomycetes</taxon>
        <taxon>Dothideomycetidae</taxon>
        <taxon>Myriangiales</taxon>
        <taxon>Myriangiaceae</taxon>
        <taxon>Myriangium</taxon>
    </lineage>
</organism>
<dbReference type="GO" id="GO:0000009">
    <property type="term" value="F:alpha-1,6-mannosyltransferase activity"/>
    <property type="evidence" value="ECO:0007669"/>
    <property type="project" value="TreeGrafter"/>
</dbReference>
<dbReference type="PANTHER" id="PTHR31306">
    <property type="entry name" value="ALPHA-1,6-MANNOSYLTRANSFERASE MNN11-RELATED"/>
    <property type="match status" value="1"/>
</dbReference>
<comment type="caution">
    <text evidence="5">The sequence shown here is derived from an EMBL/GenBank/DDBJ whole genome shotgun (WGS) entry which is preliminary data.</text>
</comment>
<dbReference type="AlphaFoldDB" id="A0A9P4J4Z4"/>
<keyword evidence="6" id="KW-1185">Reference proteome</keyword>
<dbReference type="Pfam" id="PF05637">
    <property type="entry name" value="Glyco_transf_34"/>
    <property type="match status" value="1"/>
</dbReference>
<comment type="similarity">
    <text evidence="1">Belongs to the glycosyltransferase 34 family.</text>
</comment>
<evidence type="ECO:0000256" key="3">
    <source>
        <dbReference type="ARBA" id="ARBA00022679"/>
    </source>
</evidence>
<dbReference type="GO" id="GO:0006487">
    <property type="term" value="P:protein N-linked glycosylation"/>
    <property type="evidence" value="ECO:0007669"/>
    <property type="project" value="TreeGrafter"/>
</dbReference>
<keyword evidence="4" id="KW-0812">Transmembrane</keyword>
<evidence type="ECO:0000313" key="6">
    <source>
        <dbReference type="Proteomes" id="UP000799439"/>
    </source>
</evidence>
<gene>
    <name evidence="5" type="ORF">K461DRAFT_224328</name>
</gene>
<keyword evidence="3" id="KW-0808">Transferase</keyword>
<reference evidence="5" key="1">
    <citation type="journal article" date="2020" name="Stud. Mycol.">
        <title>101 Dothideomycetes genomes: a test case for predicting lifestyles and emergence of pathogens.</title>
        <authorList>
            <person name="Haridas S."/>
            <person name="Albert R."/>
            <person name="Binder M."/>
            <person name="Bloem J."/>
            <person name="Labutti K."/>
            <person name="Salamov A."/>
            <person name="Andreopoulos B."/>
            <person name="Baker S."/>
            <person name="Barry K."/>
            <person name="Bills G."/>
            <person name="Bluhm B."/>
            <person name="Cannon C."/>
            <person name="Castanera R."/>
            <person name="Culley D."/>
            <person name="Daum C."/>
            <person name="Ezra D."/>
            <person name="Gonzalez J."/>
            <person name="Henrissat B."/>
            <person name="Kuo A."/>
            <person name="Liang C."/>
            <person name="Lipzen A."/>
            <person name="Lutzoni F."/>
            <person name="Magnuson J."/>
            <person name="Mondo S."/>
            <person name="Nolan M."/>
            <person name="Ohm R."/>
            <person name="Pangilinan J."/>
            <person name="Park H.-J."/>
            <person name="Ramirez L."/>
            <person name="Alfaro M."/>
            <person name="Sun H."/>
            <person name="Tritt A."/>
            <person name="Yoshinaga Y."/>
            <person name="Zwiers L.-H."/>
            <person name="Turgeon B."/>
            <person name="Goodwin S."/>
            <person name="Spatafora J."/>
            <person name="Crous P."/>
            <person name="Grigoriev I."/>
        </authorList>
    </citation>
    <scope>NUCLEOTIDE SEQUENCE</scope>
    <source>
        <strain evidence="5">CBS 260.36</strain>
    </source>
</reference>
<dbReference type="Gene3D" id="3.90.550.10">
    <property type="entry name" value="Spore Coat Polysaccharide Biosynthesis Protein SpsA, Chain A"/>
    <property type="match status" value="1"/>
</dbReference>
<keyword evidence="2" id="KW-0328">Glycosyltransferase</keyword>
<evidence type="ECO:0000256" key="4">
    <source>
        <dbReference type="SAM" id="Phobius"/>
    </source>
</evidence>
<dbReference type="GO" id="GO:0000136">
    <property type="term" value="C:mannan polymerase complex"/>
    <property type="evidence" value="ECO:0007669"/>
    <property type="project" value="TreeGrafter"/>
</dbReference>
<protein>
    <submittedName>
        <fullName evidence="5">Glycosyltransferase family 34 protein</fullName>
    </submittedName>
</protein>
<evidence type="ECO:0000256" key="1">
    <source>
        <dbReference type="ARBA" id="ARBA00005664"/>
    </source>
</evidence>
<evidence type="ECO:0000313" key="5">
    <source>
        <dbReference type="EMBL" id="KAF2154205.1"/>
    </source>
</evidence>
<dbReference type="PANTHER" id="PTHR31306:SF10">
    <property type="entry name" value="ALPHA-1,6-MANNOSYLTRANSFERASE MNN11-RELATED"/>
    <property type="match status" value="1"/>
</dbReference>
<dbReference type="FunFam" id="3.90.550.10:FF:000149">
    <property type="entry name" value="Alpha-1,6-mannosyltransferase subunit"/>
    <property type="match status" value="1"/>
</dbReference>
<proteinExistence type="inferred from homology"/>
<dbReference type="InterPro" id="IPR029044">
    <property type="entry name" value="Nucleotide-diphossugar_trans"/>
</dbReference>
<dbReference type="EMBL" id="ML996084">
    <property type="protein sequence ID" value="KAF2154205.1"/>
    <property type="molecule type" value="Genomic_DNA"/>
</dbReference>
<name>A0A9P4J4Z4_9PEZI</name>
<accession>A0A9P4J4Z4</accession>
<keyword evidence="4" id="KW-1133">Transmembrane helix</keyword>